<evidence type="ECO:0000256" key="4">
    <source>
        <dbReference type="ARBA" id="ARBA00022824"/>
    </source>
</evidence>
<evidence type="ECO:0000256" key="11">
    <source>
        <dbReference type="ARBA" id="ARBA00048930"/>
    </source>
</evidence>
<sequence>MGNISSKNAFPVNGKVRDSIPSHPSNPKLTQQKTILITGGSRGMGQEVGHQLSQKGANIVIVARDPQKLQQAISYIQLGASNPETQRFHHISADLCSATECARVIDEVVAWNGAPPDTVWCCAGSAYPALFVDTPVEQIEKQMASNYMTSAYMAHATLRSWLKPLEDVQTRDAASSKAECKSNNPPPARHLIFTASFVALYSFAGYAPYSPSKAALRSLSDSLSQEMNLYAAAFPDAPRVRVHTIFPATILTESYETENLTKHGLTLQLEEGDEGRTPHVIAERSIKGLEGGEELITTDILTWLVKRGVLGGSVRGGFGRVILSWILAGLMGIVMVFVRADMDRKARTWGRKFGVARSAKK</sequence>
<dbReference type="Proteomes" id="UP000297527">
    <property type="component" value="Unassembled WGS sequence"/>
</dbReference>
<evidence type="ECO:0000256" key="2">
    <source>
        <dbReference type="ARBA" id="ARBA00004760"/>
    </source>
</evidence>
<dbReference type="InterPro" id="IPR002347">
    <property type="entry name" value="SDR_fam"/>
</dbReference>
<evidence type="ECO:0000256" key="3">
    <source>
        <dbReference type="ARBA" id="ARBA00004991"/>
    </source>
</evidence>
<evidence type="ECO:0000256" key="10">
    <source>
        <dbReference type="ARBA" id="ARBA00044737"/>
    </source>
</evidence>
<feature type="region of interest" description="Disordered" evidence="12">
    <location>
        <begin position="1"/>
        <end position="29"/>
    </location>
</feature>
<dbReference type="InterPro" id="IPR045022">
    <property type="entry name" value="KDSR-like"/>
</dbReference>
<reference evidence="14 15" key="1">
    <citation type="submission" date="2017-12" db="EMBL/GenBank/DDBJ databases">
        <title>Comparative genomics of Botrytis spp.</title>
        <authorList>
            <person name="Valero-Jimenez C.A."/>
            <person name="Tapia P."/>
            <person name="Veloso J."/>
            <person name="Silva-Moreno E."/>
            <person name="Staats M."/>
            <person name="Valdes J.H."/>
            <person name="Van Kan J.A.L."/>
        </authorList>
    </citation>
    <scope>NUCLEOTIDE SEQUENCE [LARGE SCALE GENOMIC DNA]</scope>
    <source>
        <strain evidence="14 15">MUCL11595</strain>
    </source>
</reference>
<comment type="catalytic activity">
    <reaction evidence="11">
        <text>sphinganine + NADP(+) = 3-oxosphinganine + NADPH + H(+)</text>
        <dbReference type="Rhea" id="RHEA:22640"/>
        <dbReference type="ChEBI" id="CHEBI:15378"/>
        <dbReference type="ChEBI" id="CHEBI:57783"/>
        <dbReference type="ChEBI" id="CHEBI:57817"/>
        <dbReference type="ChEBI" id="CHEBI:58299"/>
        <dbReference type="ChEBI" id="CHEBI:58349"/>
        <dbReference type="EC" id="1.1.1.102"/>
    </reaction>
    <physiologicalReaction direction="right-to-left" evidence="11">
        <dbReference type="Rhea" id="RHEA:22642"/>
    </physiologicalReaction>
</comment>
<dbReference type="GO" id="GO:0047560">
    <property type="term" value="F:3-dehydrosphinganine reductase activity"/>
    <property type="evidence" value="ECO:0007669"/>
    <property type="project" value="UniProtKB-EC"/>
</dbReference>
<evidence type="ECO:0000256" key="7">
    <source>
        <dbReference type="ARBA" id="ARBA00023002"/>
    </source>
</evidence>
<evidence type="ECO:0000256" key="6">
    <source>
        <dbReference type="ARBA" id="ARBA00022919"/>
    </source>
</evidence>
<dbReference type="PANTHER" id="PTHR43550">
    <property type="entry name" value="3-KETODIHYDROSPHINGOSINE REDUCTASE"/>
    <property type="match status" value="1"/>
</dbReference>
<accession>A0A4Z1I7Z6</accession>
<dbReference type="GO" id="GO:0030148">
    <property type="term" value="P:sphingolipid biosynthetic process"/>
    <property type="evidence" value="ECO:0007669"/>
    <property type="project" value="InterPro"/>
</dbReference>
<dbReference type="OrthoDB" id="10267115at2759"/>
<comment type="caution">
    <text evidence="14">The sequence shown here is derived from an EMBL/GenBank/DDBJ whole genome shotgun (WGS) entry which is preliminary data.</text>
</comment>
<dbReference type="PRINTS" id="PR00081">
    <property type="entry name" value="GDHRDH"/>
</dbReference>
<dbReference type="SUPFAM" id="SSF51735">
    <property type="entry name" value="NAD(P)-binding Rossmann-fold domains"/>
    <property type="match status" value="1"/>
</dbReference>
<dbReference type="Pfam" id="PF00106">
    <property type="entry name" value="adh_short"/>
    <property type="match status" value="2"/>
</dbReference>
<organism evidence="14 15">
    <name type="scientific">Botryotinia convoluta</name>
    <dbReference type="NCBI Taxonomy" id="54673"/>
    <lineage>
        <taxon>Eukaryota</taxon>
        <taxon>Fungi</taxon>
        <taxon>Dikarya</taxon>
        <taxon>Ascomycota</taxon>
        <taxon>Pezizomycotina</taxon>
        <taxon>Leotiomycetes</taxon>
        <taxon>Helotiales</taxon>
        <taxon>Sclerotiniaceae</taxon>
        <taxon>Botryotinia</taxon>
    </lineage>
</organism>
<keyword evidence="13" id="KW-1133">Transmembrane helix</keyword>
<protein>
    <recommendedName>
        <fullName evidence="9">3-dehydrosphinganine reductase</fullName>
        <ecNumber evidence="9">1.1.1.102</ecNumber>
    </recommendedName>
</protein>
<evidence type="ECO:0000256" key="9">
    <source>
        <dbReference type="ARBA" id="ARBA00026112"/>
    </source>
</evidence>
<evidence type="ECO:0000256" key="12">
    <source>
        <dbReference type="SAM" id="MobiDB-lite"/>
    </source>
</evidence>
<feature type="transmembrane region" description="Helical" evidence="13">
    <location>
        <begin position="317"/>
        <end position="338"/>
    </location>
</feature>
<dbReference type="CDD" id="cd08939">
    <property type="entry name" value="KDSR-like_SDR_c"/>
    <property type="match status" value="1"/>
</dbReference>
<keyword evidence="8" id="KW-0443">Lipid metabolism</keyword>
<dbReference type="Gene3D" id="3.40.50.720">
    <property type="entry name" value="NAD(P)-binding Rossmann-like Domain"/>
    <property type="match status" value="1"/>
</dbReference>
<evidence type="ECO:0000256" key="13">
    <source>
        <dbReference type="SAM" id="Phobius"/>
    </source>
</evidence>
<gene>
    <name evidence="14" type="ORF">BCON_0136g00120</name>
</gene>
<dbReference type="EC" id="1.1.1.102" evidence="9"/>
<keyword evidence="7" id="KW-0560">Oxidoreductase</keyword>
<evidence type="ECO:0000256" key="5">
    <source>
        <dbReference type="ARBA" id="ARBA00022857"/>
    </source>
</evidence>
<dbReference type="GO" id="GO:0005789">
    <property type="term" value="C:endoplasmic reticulum membrane"/>
    <property type="evidence" value="ECO:0007669"/>
    <property type="project" value="TreeGrafter"/>
</dbReference>
<dbReference type="AlphaFoldDB" id="A0A4Z1I7Z6"/>
<dbReference type="GO" id="GO:0006666">
    <property type="term" value="P:3-keto-sphinganine metabolic process"/>
    <property type="evidence" value="ECO:0007669"/>
    <property type="project" value="InterPro"/>
</dbReference>
<keyword evidence="6" id="KW-0746">Sphingolipid metabolism</keyword>
<proteinExistence type="predicted"/>
<keyword evidence="13" id="KW-0812">Transmembrane</keyword>
<keyword evidence="15" id="KW-1185">Reference proteome</keyword>
<evidence type="ECO:0000256" key="8">
    <source>
        <dbReference type="ARBA" id="ARBA00023098"/>
    </source>
</evidence>
<keyword evidence="5" id="KW-0521">NADP</keyword>
<comment type="pathway">
    <text evidence="3">Sphingolipid metabolism.</text>
</comment>
<name>A0A4Z1I7Z6_9HELO</name>
<comment type="function">
    <text evidence="10">Catalyzes the reduction of 3'-oxosphinganine (3-ketodihydrosphingosine/KDS) to sphinganine (dihydrosphingosine/DHS), the second step of de novo sphingolipid biosynthesis.</text>
</comment>
<evidence type="ECO:0000313" key="15">
    <source>
        <dbReference type="Proteomes" id="UP000297527"/>
    </source>
</evidence>
<comment type="pathway">
    <text evidence="2">Lipid metabolism; sphingolipid metabolism.</text>
</comment>
<dbReference type="PANTHER" id="PTHR43550:SF3">
    <property type="entry name" value="3-KETODIHYDROSPHINGOSINE REDUCTASE"/>
    <property type="match status" value="1"/>
</dbReference>
<keyword evidence="13" id="KW-0472">Membrane</keyword>
<dbReference type="InterPro" id="IPR036291">
    <property type="entry name" value="NAD(P)-bd_dom_sf"/>
</dbReference>
<dbReference type="EMBL" id="PQXN01000136">
    <property type="protein sequence ID" value="TGO52717.1"/>
    <property type="molecule type" value="Genomic_DNA"/>
</dbReference>
<comment type="subcellular location">
    <subcellularLocation>
        <location evidence="1">Endoplasmic reticulum</location>
    </subcellularLocation>
</comment>
<evidence type="ECO:0000313" key="14">
    <source>
        <dbReference type="EMBL" id="TGO52717.1"/>
    </source>
</evidence>
<evidence type="ECO:0000256" key="1">
    <source>
        <dbReference type="ARBA" id="ARBA00004240"/>
    </source>
</evidence>
<keyword evidence="4" id="KW-0256">Endoplasmic reticulum</keyword>